<dbReference type="EMBL" id="JADGJD010000287">
    <property type="protein sequence ID" value="KAJ3052518.1"/>
    <property type="molecule type" value="Genomic_DNA"/>
</dbReference>
<organism evidence="2 3">
    <name type="scientific">Rhizophlyctis rosea</name>
    <dbReference type="NCBI Taxonomy" id="64517"/>
    <lineage>
        <taxon>Eukaryota</taxon>
        <taxon>Fungi</taxon>
        <taxon>Fungi incertae sedis</taxon>
        <taxon>Chytridiomycota</taxon>
        <taxon>Chytridiomycota incertae sedis</taxon>
        <taxon>Chytridiomycetes</taxon>
        <taxon>Rhizophlyctidales</taxon>
        <taxon>Rhizophlyctidaceae</taxon>
        <taxon>Rhizophlyctis</taxon>
    </lineage>
</organism>
<dbReference type="AlphaFoldDB" id="A0AAD5SKU3"/>
<proteinExistence type="predicted"/>
<keyword evidence="1" id="KW-1133">Transmembrane helix</keyword>
<evidence type="ECO:0000256" key="1">
    <source>
        <dbReference type="SAM" id="Phobius"/>
    </source>
</evidence>
<evidence type="ECO:0000313" key="2">
    <source>
        <dbReference type="EMBL" id="KAJ3052518.1"/>
    </source>
</evidence>
<reference evidence="2" key="1">
    <citation type="submission" date="2020-05" db="EMBL/GenBank/DDBJ databases">
        <title>Phylogenomic resolution of chytrid fungi.</title>
        <authorList>
            <person name="Stajich J.E."/>
            <person name="Amses K."/>
            <person name="Simmons R."/>
            <person name="Seto K."/>
            <person name="Myers J."/>
            <person name="Bonds A."/>
            <person name="Quandt C.A."/>
            <person name="Barry K."/>
            <person name="Liu P."/>
            <person name="Grigoriev I."/>
            <person name="Longcore J.E."/>
            <person name="James T.Y."/>
        </authorList>
    </citation>
    <scope>NUCLEOTIDE SEQUENCE</scope>
    <source>
        <strain evidence="2">JEL0318</strain>
    </source>
</reference>
<name>A0AAD5SKU3_9FUNG</name>
<gene>
    <name evidence="2" type="ORF">HK097_006120</name>
</gene>
<comment type="caution">
    <text evidence="2">The sequence shown here is derived from an EMBL/GenBank/DDBJ whole genome shotgun (WGS) entry which is preliminary data.</text>
</comment>
<protein>
    <submittedName>
        <fullName evidence="2">Uncharacterized protein</fullName>
    </submittedName>
</protein>
<dbReference type="SUPFAM" id="SSF52266">
    <property type="entry name" value="SGNH hydrolase"/>
    <property type="match status" value="1"/>
</dbReference>
<accession>A0AAD5SKU3</accession>
<evidence type="ECO:0000313" key="3">
    <source>
        <dbReference type="Proteomes" id="UP001212841"/>
    </source>
</evidence>
<keyword evidence="1" id="KW-0472">Membrane</keyword>
<keyword evidence="3" id="KW-1185">Reference proteome</keyword>
<feature type="transmembrane region" description="Helical" evidence="1">
    <location>
        <begin position="6"/>
        <end position="22"/>
    </location>
</feature>
<dbReference type="Proteomes" id="UP001212841">
    <property type="component" value="Unassembled WGS sequence"/>
</dbReference>
<keyword evidence="1" id="KW-0812">Transmembrane</keyword>
<sequence length="363" mass="40851">MPPRPIQYITTFLFLIVVYLIINNPSFASYQQQPPTHQPAQPEILHTAQYKQTILAAAPLAALRFLSRIYKPNSSSNGPREPKPISPYSLESIPNPWEAIELSRGARSFRRDEILQCVNELPSPHLVFLGDSTSRDLFNALMKRLSSPFSINATHPFDSQKGSIAISNTTFTFSFLRDIAMAPKRLDGCGNQIGGLIFNSGLWEQTNAVPQNTSYLIRYAKGISSFALHVKEKFGEDVGEGKGPRLIWRSTTPIDFSVLDAWRKTWMSNTKVRALNDIAGRILSVMGFEQIDLTSLFVPFWESKSNRREGWKAGFHLSERMNEVVLDVILDGLCGPKLGLEDLRVWSQLSRAEIGQNYYSKAP</sequence>